<organism evidence="1">
    <name type="scientific">Cyprideis torosa</name>
    <dbReference type="NCBI Taxonomy" id="163714"/>
    <lineage>
        <taxon>Eukaryota</taxon>
        <taxon>Metazoa</taxon>
        <taxon>Ecdysozoa</taxon>
        <taxon>Arthropoda</taxon>
        <taxon>Crustacea</taxon>
        <taxon>Oligostraca</taxon>
        <taxon>Ostracoda</taxon>
        <taxon>Podocopa</taxon>
        <taxon>Podocopida</taxon>
        <taxon>Cytherocopina</taxon>
        <taxon>Cytheroidea</taxon>
        <taxon>Cytherideidae</taxon>
        <taxon>Cyprideis</taxon>
    </lineage>
</organism>
<sequence length="136" mass="15439">MLSQRRERCGRRRSVSLGNRQESLELTPPEKAPRSCPMGWLVFLPLRKPYCSGGRRCSISVYILRWISEAPELCDLEVFGLWLLVQRRQMVYCTTCLLQNLYSMVGEGAASRIAETMFVAALSSFPFLKSVSASIK</sequence>
<evidence type="ECO:0000313" key="1">
    <source>
        <dbReference type="EMBL" id="CAD7229314.1"/>
    </source>
</evidence>
<name>A0A7R8ZMD3_9CRUS</name>
<reference evidence="1" key="1">
    <citation type="submission" date="2020-11" db="EMBL/GenBank/DDBJ databases">
        <authorList>
            <person name="Tran Van P."/>
        </authorList>
    </citation>
    <scope>NUCLEOTIDE SEQUENCE</scope>
</reference>
<accession>A0A7R8ZMD3</accession>
<dbReference type="AlphaFoldDB" id="A0A7R8ZMD3"/>
<proteinExistence type="predicted"/>
<dbReference type="EMBL" id="OB661996">
    <property type="protein sequence ID" value="CAD7229314.1"/>
    <property type="molecule type" value="Genomic_DNA"/>
</dbReference>
<protein>
    <submittedName>
        <fullName evidence="1">Uncharacterized protein</fullName>
    </submittedName>
</protein>
<gene>
    <name evidence="1" type="ORF">CTOB1V02_LOCUS7186</name>
</gene>